<gene>
    <name evidence="2" type="ORF">BD310DRAFT_824599</name>
</gene>
<feature type="non-terminal residue" evidence="2">
    <location>
        <position position="1"/>
    </location>
</feature>
<sequence length="165" mass="17782">DVSGRQARWLEHISEYNFDIEYVPGVENVLADALSRIYSNDRPGTVRAPSEYTSFDEEGDFGSSLRTFAISVPILVDPESVVAAGAAEAVPGLTAATARVLRPRPPRPLVQERRARRKRDPSALASKAHATASVPKFSVDHRAQESLPRPEGHEGTSAVAGLPLG</sequence>
<feature type="region of interest" description="Disordered" evidence="1">
    <location>
        <begin position="99"/>
        <end position="165"/>
    </location>
</feature>
<evidence type="ECO:0000256" key="1">
    <source>
        <dbReference type="SAM" id="MobiDB-lite"/>
    </source>
</evidence>
<dbReference type="AlphaFoldDB" id="A0A4Q9PP45"/>
<evidence type="ECO:0000313" key="2">
    <source>
        <dbReference type="EMBL" id="TBU56080.1"/>
    </source>
</evidence>
<dbReference type="Proteomes" id="UP000292082">
    <property type="component" value="Unassembled WGS sequence"/>
</dbReference>
<proteinExistence type="predicted"/>
<keyword evidence="3" id="KW-1185">Reference proteome</keyword>
<protein>
    <recommendedName>
        <fullName evidence="4">Reverse transcriptase RNase H-like domain-containing protein</fullName>
    </recommendedName>
</protein>
<evidence type="ECO:0008006" key="4">
    <source>
        <dbReference type="Google" id="ProtNLM"/>
    </source>
</evidence>
<name>A0A4Q9PP45_9APHY</name>
<evidence type="ECO:0000313" key="3">
    <source>
        <dbReference type="Proteomes" id="UP000292082"/>
    </source>
</evidence>
<organism evidence="2 3">
    <name type="scientific">Dichomitus squalens</name>
    <dbReference type="NCBI Taxonomy" id="114155"/>
    <lineage>
        <taxon>Eukaryota</taxon>
        <taxon>Fungi</taxon>
        <taxon>Dikarya</taxon>
        <taxon>Basidiomycota</taxon>
        <taxon>Agaricomycotina</taxon>
        <taxon>Agaricomycetes</taxon>
        <taxon>Polyporales</taxon>
        <taxon>Polyporaceae</taxon>
        <taxon>Dichomitus</taxon>
    </lineage>
</organism>
<dbReference type="EMBL" id="ML145158">
    <property type="protein sequence ID" value="TBU56080.1"/>
    <property type="molecule type" value="Genomic_DNA"/>
</dbReference>
<feature type="compositionally biased region" description="Basic and acidic residues" evidence="1">
    <location>
        <begin position="138"/>
        <end position="154"/>
    </location>
</feature>
<reference evidence="2 3" key="1">
    <citation type="submission" date="2019-01" db="EMBL/GenBank/DDBJ databases">
        <title>Draft genome sequences of three monokaryotic isolates of the white-rot basidiomycete fungus Dichomitus squalens.</title>
        <authorList>
            <consortium name="DOE Joint Genome Institute"/>
            <person name="Lopez S.C."/>
            <person name="Andreopoulos B."/>
            <person name="Pangilinan J."/>
            <person name="Lipzen A."/>
            <person name="Riley R."/>
            <person name="Ahrendt S."/>
            <person name="Ng V."/>
            <person name="Barry K."/>
            <person name="Daum C."/>
            <person name="Grigoriev I.V."/>
            <person name="Hilden K.S."/>
            <person name="Makela M.R."/>
            <person name="de Vries R.P."/>
        </authorList>
    </citation>
    <scope>NUCLEOTIDE SEQUENCE [LARGE SCALE GENOMIC DNA]</scope>
    <source>
        <strain evidence="2 3">CBS 464.89</strain>
    </source>
</reference>
<accession>A0A4Q9PP45</accession>